<organism evidence="1 2">
    <name type="scientific">Pseudohoeflea coraliihabitans</name>
    <dbReference type="NCBI Taxonomy" id="2860393"/>
    <lineage>
        <taxon>Bacteria</taxon>
        <taxon>Pseudomonadati</taxon>
        <taxon>Pseudomonadota</taxon>
        <taxon>Alphaproteobacteria</taxon>
        <taxon>Hyphomicrobiales</taxon>
        <taxon>Rhizobiaceae</taxon>
        <taxon>Pseudohoeflea</taxon>
    </lineage>
</organism>
<evidence type="ECO:0000313" key="2">
    <source>
        <dbReference type="Proteomes" id="UP001430804"/>
    </source>
</evidence>
<reference evidence="1" key="1">
    <citation type="submission" date="2021-07" db="EMBL/GenBank/DDBJ databases">
        <title>Pseudohoeflea marina sp. nov. a polyhydroxyalcanoate-producing bacterium.</title>
        <authorList>
            <person name="Zheng W."/>
            <person name="Yu S."/>
            <person name="Huang Y."/>
        </authorList>
    </citation>
    <scope>NUCLEOTIDE SEQUENCE</scope>
    <source>
        <strain evidence="1">DP4N28-3</strain>
    </source>
</reference>
<dbReference type="RefSeq" id="WP_219203603.1">
    <property type="nucleotide sequence ID" value="NZ_JAHWQX010000011.1"/>
</dbReference>
<gene>
    <name evidence="1" type="ORF">KY465_18490</name>
</gene>
<sequence length="125" mass="14100">MGDVIASLLSWLATGGLSSITKSLERAYRDKLNAQTSEQKLEADMRIRDMEARRDIILKSQSDNVERWVRVGFAVPFVIFNFKLVVWDKVLGLGATDPLSDNLAYVQMTVLGGYFAMWTVKGLRK</sequence>
<dbReference type="EMBL" id="JAHWQX010000011">
    <property type="protein sequence ID" value="MBW3099275.1"/>
    <property type="molecule type" value="Genomic_DNA"/>
</dbReference>
<name>A0ABS6WTW3_9HYPH</name>
<comment type="caution">
    <text evidence="1">The sequence shown here is derived from an EMBL/GenBank/DDBJ whole genome shotgun (WGS) entry which is preliminary data.</text>
</comment>
<dbReference type="Proteomes" id="UP001430804">
    <property type="component" value="Unassembled WGS sequence"/>
</dbReference>
<proteinExistence type="predicted"/>
<protein>
    <submittedName>
        <fullName evidence="1">Uncharacterized protein</fullName>
    </submittedName>
</protein>
<evidence type="ECO:0000313" key="1">
    <source>
        <dbReference type="EMBL" id="MBW3099275.1"/>
    </source>
</evidence>
<keyword evidence="2" id="KW-1185">Reference proteome</keyword>
<accession>A0ABS6WTW3</accession>